<feature type="region of interest" description="Disordered" evidence="1">
    <location>
        <begin position="1"/>
        <end position="105"/>
    </location>
</feature>
<name>A0ABU2SMD6_9ACTN</name>
<comment type="caution">
    <text evidence="2">The sequence shown here is derived from an EMBL/GenBank/DDBJ whole genome shotgun (WGS) entry which is preliminary data.</text>
</comment>
<organism evidence="2 3">
    <name type="scientific">Streptomyces hesseae</name>
    <dbReference type="NCBI Taxonomy" id="3075519"/>
    <lineage>
        <taxon>Bacteria</taxon>
        <taxon>Bacillati</taxon>
        <taxon>Actinomycetota</taxon>
        <taxon>Actinomycetes</taxon>
        <taxon>Kitasatosporales</taxon>
        <taxon>Streptomycetaceae</taxon>
        <taxon>Streptomyces</taxon>
    </lineage>
</organism>
<reference evidence="2" key="1">
    <citation type="submission" date="2024-05" db="EMBL/GenBank/DDBJ databases">
        <title>30 novel species of actinomycetes from the DSMZ collection.</title>
        <authorList>
            <person name="Nouioui I."/>
        </authorList>
    </citation>
    <scope>NUCLEOTIDE SEQUENCE</scope>
    <source>
        <strain evidence="2">DSM 40473</strain>
    </source>
</reference>
<protein>
    <submittedName>
        <fullName evidence="2">Uncharacterized protein</fullName>
    </submittedName>
</protein>
<dbReference type="EMBL" id="JAVRFI010000007">
    <property type="protein sequence ID" value="MDT0450052.1"/>
    <property type="molecule type" value="Genomic_DNA"/>
</dbReference>
<sequence length="105" mass="11044">MSQQGDQYAEQEDAWWRELYGRSEPDTGGGAVGDSLDERFSSASAVVGPEPLRPRAEPRRPEPPRRAAGAADGPPGPSSGAPSGLSPAVSRGVPRQTKRWAPPAP</sequence>
<evidence type="ECO:0000313" key="2">
    <source>
        <dbReference type="EMBL" id="MDT0450052.1"/>
    </source>
</evidence>
<gene>
    <name evidence="2" type="ORF">RM609_13365</name>
</gene>
<dbReference type="Proteomes" id="UP001180531">
    <property type="component" value="Unassembled WGS sequence"/>
</dbReference>
<keyword evidence="3" id="KW-1185">Reference proteome</keyword>
<feature type="compositionally biased region" description="Basic and acidic residues" evidence="1">
    <location>
        <begin position="52"/>
        <end position="65"/>
    </location>
</feature>
<evidence type="ECO:0000256" key="1">
    <source>
        <dbReference type="SAM" id="MobiDB-lite"/>
    </source>
</evidence>
<proteinExistence type="predicted"/>
<accession>A0ABU2SMD6</accession>
<feature type="non-terminal residue" evidence="2">
    <location>
        <position position="105"/>
    </location>
</feature>
<feature type="compositionally biased region" description="Low complexity" evidence="1">
    <location>
        <begin position="66"/>
        <end position="88"/>
    </location>
</feature>
<evidence type="ECO:0000313" key="3">
    <source>
        <dbReference type="Proteomes" id="UP001180531"/>
    </source>
</evidence>
<feature type="compositionally biased region" description="Basic and acidic residues" evidence="1">
    <location>
        <begin position="14"/>
        <end position="25"/>
    </location>
</feature>